<accession>A0AAD8K9R4</accession>
<evidence type="ECO:0000256" key="2">
    <source>
        <dbReference type="ARBA" id="ARBA00023043"/>
    </source>
</evidence>
<proteinExistence type="predicted"/>
<dbReference type="PANTHER" id="PTHR24171">
    <property type="entry name" value="ANKYRIN REPEAT DOMAIN-CONTAINING PROTEIN 39-RELATED"/>
    <property type="match status" value="1"/>
</dbReference>
<dbReference type="AlphaFoldDB" id="A0AAD8K9R4"/>
<sequence length="458" mass="49853">MGLQQSKDELLYQQVIHGDNEGVKKLRSEGAGLEWIDKEGKTPLILASTNPQSYDVAKTLIELGANVNAYCPGRHGGTALHHAARSGLGQMVNLLLSHGANALVMNDDYQTALDVARSKEYSDVVRAIENHICMFSGWLQELYGPGFLELLAPQLLSRKAWVVVVPCASRKHTKSLQLELAIYSGLQDAKPRTVIALWKANIDESNLNQPNPTVIISGSKIPRRWRRRRNILHSQVRQSHIKLAPVNRNERQQLKQFCGACKGTPQAIHPAILFNNQGTNVRPPAQTPPENPELALPINTSHQSGSDVGLTARNTYVASGSTTSPSWTNTTTQNSETAGHISYHPHSDTNIYSQIVPAAPVDIGAPPSVPSAPLLPDMVDDGPVHYPSIDSTPIDMSEDKKEDHNNDSSSCVICLDAPVEGACIPCGHMAGCMLNLGLIYWTELVKIISACSRRSGKC</sequence>
<evidence type="ECO:0000256" key="1">
    <source>
        <dbReference type="ARBA" id="ARBA00022737"/>
    </source>
</evidence>
<dbReference type="PROSITE" id="PS50297">
    <property type="entry name" value="ANK_REP_REGION"/>
    <property type="match status" value="2"/>
</dbReference>
<keyword evidence="2 3" id="KW-0040">ANK repeat</keyword>
<dbReference type="Gene3D" id="3.30.40.10">
    <property type="entry name" value="Zinc/RING finger domain, C3HC4 (zinc finger)"/>
    <property type="match status" value="1"/>
</dbReference>
<keyword evidence="6" id="KW-1185">Reference proteome</keyword>
<dbReference type="SMART" id="SM00248">
    <property type="entry name" value="ANK"/>
    <property type="match status" value="2"/>
</dbReference>
<evidence type="ECO:0000313" key="5">
    <source>
        <dbReference type="EMBL" id="KAK1418882.1"/>
    </source>
</evidence>
<dbReference type="PANTHER" id="PTHR24171:SF9">
    <property type="entry name" value="ANKYRIN REPEAT DOMAIN-CONTAINING PROTEIN 39"/>
    <property type="match status" value="1"/>
</dbReference>
<dbReference type="Pfam" id="PF13857">
    <property type="entry name" value="Ank_5"/>
    <property type="match status" value="1"/>
</dbReference>
<feature type="repeat" description="ANK" evidence="3">
    <location>
        <begin position="39"/>
        <end position="72"/>
    </location>
</feature>
<evidence type="ECO:0008006" key="7">
    <source>
        <dbReference type="Google" id="ProtNLM"/>
    </source>
</evidence>
<dbReference type="EMBL" id="JAUHHV010000007">
    <property type="protein sequence ID" value="KAK1418882.1"/>
    <property type="molecule type" value="Genomic_DNA"/>
</dbReference>
<dbReference type="InterPro" id="IPR002110">
    <property type="entry name" value="Ankyrin_rpt"/>
</dbReference>
<reference evidence="5" key="1">
    <citation type="journal article" date="2023" name="bioRxiv">
        <title>Improved chromosome-level genome assembly for marigold (Tagetes erecta).</title>
        <authorList>
            <person name="Jiang F."/>
            <person name="Yuan L."/>
            <person name="Wang S."/>
            <person name="Wang H."/>
            <person name="Xu D."/>
            <person name="Wang A."/>
            <person name="Fan W."/>
        </authorList>
    </citation>
    <scope>NUCLEOTIDE SEQUENCE</scope>
    <source>
        <strain evidence="5">WSJ</strain>
        <tissue evidence="5">Leaf</tissue>
    </source>
</reference>
<evidence type="ECO:0000256" key="3">
    <source>
        <dbReference type="PROSITE-ProRule" id="PRU00023"/>
    </source>
</evidence>
<protein>
    <recommendedName>
        <fullName evidence="7">E3 ubiquitin-protein ligase XBAT35</fullName>
    </recommendedName>
</protein>
<feature type="compositionally biased region" description="Low complexity" evidence="4">
    <location>
        <begin position="319"/>
        <end position="335"/>
    </location>
</feature>
<dbReference type="InterPro" id="IPR013083">
    <property type="entry name" value="Znf_RING/FYVE/PHD"/>
</dbReference>
<dbReference type="PROSITE" id="PS50088">
    <property type="entry name" value="ANK_REPEAT"/>
    <property type="match status" value="2"/>
</dbReference>
<dbReference type="InterPro" id="IPR036770">
    <property type="entry name" value="Ankyrin_rpt-contain_sf"/>
</dbReference>
<dbReference type="Gene3D" id="1.25.40.20">
    <property type="entry name" value="Ankyrin repeat-containing domain"/>
    <property type="match status" value="1"/>
</dbReference>
<name>A0AAD8K9R4_TARER</name>
<feature type="repeat" description="ANK" evidence="3">
    <location>
        <begin position="75"/>
        <end position="107"/>
    </location>
</feature>
<gene>
    <name evidence="5" type="ORF">QVD17_28032</name>
</gene>
<feature type="region of interest" description="Disordered" evidence="4">
    <location>
        <begin position="318"/>
        <end position="344"/>
    </location>
</feature>
<keyword evidence="1" id="KW-0677">Repeat</keyword>
<evidence type="ECO:0000256" key="4">
    <source>
        <dbReference type="SAM" id="MobiDB-lite"/>
    </source>
</evidence>
<comment type="caution">
    <text evidence="5">The sequence shown here is derived from an EMBL/GenBank/DDBJ whole genome shotgun (WGS) entry which is preliminary data.</text>
</comment>
<dbReference type="Proteomes" id="UP001229421">
    <property type="component" value="Unassembled WGS sequence"/>
</dbReference>
<evidence type="ECO:0000313" key="6">
    <source>
        <dbReference type="Proteomes" id="UP001229421"/>
    </source>
</evidence>
<dbReference type="SUPFAM" id="SSF48403">
    <property type="entry name" value="Ankyrin repeat"/>
    <property type="match status" value="1"/>
</dbReference>
<organism evidence="5 6">
    <name type="scientific">Tagetes erecta</name>
    <name type="common">African marigold</name>
    <dbReference type="NCBI Taxonomy" id="13708"/>
    <lineage>
        <taxon>Eukaryota</taxon>
        <taxon>Viridiplantae</taxon>
        <taxon>Streptophyta</taxon>
        <taxon>Embryophyta</taxon>
        <taxon>Tracheophyta</taxon>
        <taxon>Spermatophyta</taxon>
        <taxon>Magnoliopsida</taxon>
        <taxon>eudicotyledons</taxon>
        <taxon>Gunneridae</taxon>
        <taxon>Pentapetalae</taxon>
        <taxon>asterids</taxon>
        <taxon>campanulids</taxon>
        <taxon>Asterales</taxon>
        <taxon>Asteraceae</taxon>
        <taxon>Asteroideae</taxon>
        <taxon>Heliantheae alliance</taxon>
        <taxon>Tageteae</taxon>
        <taxon>Tagetes</taxon>
    </lineage>
</organism>